<comment type="caution">
    <text evidence="2">The sequence shown here is derived from an EMBL/GenBank/DDBJ whole genome shotgun (WGS) entry which is preliminary data.</text>
</comment>
<protein>
    <recommendedName>
        <fullName evidence="4">F-box domain-containing protein</fullName>
    </recommendedName>
</protein>
<dbReference type="GeneID" id="59344496"/>
<evidence type="ECO:0000313" key="3">
    <source>
        <dbReference type="Proteomes" id="UP000636479"/>
    </source>
</evidence>
<feature type="compositionally biased region" description="Polar residues" evidence="1">
    <location>
        <begin position="369"/>
        <end position="385"/>
    </location>
</feature>
<organism evidence="2 3">
    <name type="scientific">Mycena indigotica</name>
    <dbReference type="NCBI Taxonomy" id="2126181"/>
    <lineage>
        <taxon>Eukaryota</taxon>
        <taxon>Fungi</taxon>
        <taxon>Dikarya</taxon>
        <taxon>Basidiomycota</taxon>
        <taxon>Agaricomycotina</taxon>
        <taxon>Agaricomycetes</taxon>
        <taxon>Agaricomycetidae</taxon>
        <taxon>Agaricales</taxon>
        <taxon>Marasmiineae</taxon>
        <taxon>Mycenaceae</taxon>
        <taxon>Mycena</taxon>
    </lineage>
</organism>
<dbReference type="RefSeq" id="XP_037222272.1">
    <property type="nucleotide sequence ID" value="XM_037361980.1"/>
</dbReference>
<name>A0A8H6SXT4_9AGAR</name>
<evidence type="ECO:0000256" key="1">
    <source>
        <dbReference type="SAM" id="MobiDB-lite"/>
    </source>
</evidence>
<dbReference type="AlphaFoldDB" id="A0A8H6SXT4"/>
<keyword evidence="3" id="KW-1185">Reference proteome</keyword>
<reference evidence="2" key="1">
    <citation type="submission" date="2020-05" db="EMBL/GenBank/DDBJ databases">
        <title>Mycena genomes resolve the evolution of fungal bioluminescence.</title>
        <authorList>
            <person name="Tsai I.J."/>
        </authorList>
    </citation>
    <scope>NUCLEOTIDE SEQUENCE</scope>
    <source>
        <strain evidence="2">171206Taipei</strain>
    </source>
</reference>
<proteinExistence type="predicted"/>
<sequence length="605" mass="68991">MPTSTALASFLPNFLLTRLRWGKSCYIHRLSFDIFVDSVFIYLYIEDIMCLRRVDRFFFLLTHEPVIWKRFLERMKTPIPPLRPTFRYSFQVTDFEVEQLVTRAISLEDNWREDTPLVKVRRIMDSHHRVLDMSLLPGGKFLVASVRDLDSHRYYLTLFSLEHPQGCCAVARLPTGSKAYDLQAKYIKYKGKQGIMIAYTKRTFLHGEVNGVDPSDYSDTDVVDPAAPLWYENLCWHVSLDTLEELVDPRVIPGSAEFQELAMEREKPFCQISSYESDKRISSLSLFELDNTPHIAFVQGPTTIVFVNLDSGTIKPMLLQNYNGAAEGDHNIRTFRVIPAQHDVMVIRSVTFQEADTHSQTEHKGMAESTHSNDGQLTHENTTVSTSLTPSFIPSALTTPRLQPASGPPAPISLYCRMTDPAGLAHYLIWPKIVESPGQPTKYFFNLEFVVPQTVHVSSPYATNVLPGASRALVFSVENERQGSPRVMAVRRYLSPQLQPLWAQRPMEDPVEPISRRQRPGLSKKCFSTFNLPRSIRRKLDDEGLAAITWDEAIGRVCIACGNDLQIHIYDFAFSVRPDDRFRQWKMAQQIRPNIVDPGQAMLAS</sequence>
<evidence type="ECO:0000313" key="2">
    <source>
        <dbReference type="EMBL" id="KAF7307253.1"/>
    </source>
</evidence>
<dbReference type="EMBL" id="JACAZF010000004">
    <property type="protein sequence ID" value="KAF7307253.1"/>
    <property type="molecule type" value="Genomic_DNA"/>
</dbReference>
<feature type="region of interest" description="Disordered" evidence="1">
    <location>
        <begin position="360"/>
        <end position="385"/>
    </location>
</feature>
<accession>A0A8H6SXT4</accession>
<gene>
    <name evidence="2" type="ORF">MIND_00519000</name>
</gene>
<dbReference type="Proteomes" id="UP000636479">
    <property type="component" value="Unassembled WGS sequence"/>
</dbReference>
<dbReference type="OrthoDB" id="3219396at2759"/>
<evidence type="ECO:0008006" key="4">
    <source>
        <dbReference type="Google" id="ProtNLM"/>
    </source>
</evidence>